<gene>
    <name evidence="2" type="ORF">ACFSX3_01930</name>
</gene>
<dbReference type="PROSITE" id="PS51257">
    <property type="entry name" value="PROKAR_LIPOPROTEIN"/>
    <property type="match status" value="1"/>
</dbReference>
<accession>A0ABW5F0N6</accession>
<dbReference type="RefSeq" id="WP_209991319.1">
    <property type="nucleotide sequence ID" value="NZ_JBHSVQ010000001.1"/>
</dbReference>
<organism evidence="2 3">
    <name type="scientific">Paenibacillus rhizoplanae</name>
    <dbReference type="NCBI Taxonomy" id="1917181"/>
    <lineage>
        <taxon>Bacteria</taxon>
        <taxon>Bacillati</taxon>
        <taxon>Bacillota</taxon>
        <taxon>Bacilli</taxon>
        <taxon>Bacillales</taxon>
        <taxon>Paenibacillaceae</taxon>
        <taxon>Paenibacillus</taxon>
    </lineage>
</organism>
<proteinExistence type="predicted"/>
<dbReference type="Proteomes" id="UP001597448">
    <property type="component" value="Unassembled WGS sequence"/>
</dbReference>
<evidence type="ECO:0000313" key="2">
    <source>
        <dbReference type="EMBL" id="MFD2408608.1"/>
    </source>
</evidence>
<sequence>MRLQRTVPAMAATALLMLSLTACGGNSPAEAPGESSSAAASSPGIPVQTAAVPLVSPVLKPSSSAAAESEKIQGSGTYVGQMDTHSVEIMTEEGPTAFELGTGTADAPELLEMDDPVVFTYVEKIVGNDPVVIQRILSSLTKAD</sequence>
<evidence type="ECO:0000313" key="3">
    <source>
        <dbReference type="Proteomes" id="UP001597448"/>
    </source>
</evidence>
<keyword evidence="3" id="KW-1185">Reference proteome</keyword>
<feature type="chain" id="PRO_5046480080" evidence="1">
    <location>
        <begin position="25"/>
        <end position="144"/>
    </location>
</feature>
<protein>
    <submittedName>
        <fullName evidence="2">Uncharacterized protein</fullName>
    </submittedName>
</protein>
<feature type="signal peptide" evidence="1">
    <location>
        <begin position="1"/>
        <end position="24"/>
    </location>
</feature>
<name>A0ABW5F0N6_9BACL</name>
<reference evidence="3" key="1">
    <citation type="journal article" date="2019" name="Int. J. Syst. Evol. Microbiol.">
        <title>The Global Catalogue of Microorganisms (GCM) 10K type strain sequencing project: providing services to taxonomists for standard genome sequencing and annotation.</title>
        <authorList>
            <consortium name="The Broad Institute Genomics Platform"/>
            <consortium name="The Broad Institute Genome Sequencing Center for Infectious Disease"/>
            <person name="Wu L."/>
            <person name="Ma J."/>
        </authorList>
    </citation>
    <scope>NUCLEOTIDE SEQUENCE [LARGE SCALE GENOMIC DNA]</scope>
    <source>
        <strain evidence="3">CCM 8725</strain>
    </source>
</reference>
<evidence type="ECO:0000256" key="1">
    <source>
        <dbReference type="SAM" id="SignalP"/>
    </source>
</evidence>
<dbReference type="EMBL" id="JBHUKY010000007">
    <property type="protein sequence ID" value="MFD2408608.1"/>
    <property type="molecule type" value="Genomic_DNA"/>
</dbReference>
<keyword evidence="1" id="KW-0732">Signal</keyword>
<comment type="caution">
    <text evidence="2">The sequence shown here is derived from an EMBL/GenBank/DDBJ whole genome shotgun (WGS) entry which is preliminary data.</text>
</comment>